<dbReference type="Pfam" id="PF24161">
    <property type="entry name" value="CCDC39"/>
    <property type="match status" value="1"/>
</dbReference>
<evidence type="ECO:0000256" key="6">
    <source>
        <dbReference type="SAM" id="MobiDB-lite"/>
    </source>
</evidence>
<dbReference type="GO" id="GO:0036159">
    <property type="term" value="P:inner dynein arm assembly"/>
    <property type="evidence" value="ECO:0007669"/>
    <property type="project" value="InterPro"/>
</dbReference>
<reference evidence="7" key="2">
    <citation type="submission" date="2020-06" db="EMBL/GenBank/DDBJ databases">
        <authorList>
            <person name="Sheffer M."/>
        </authorList>
    </citation>
    <scope>NUCLEOTIDE SEQUENCE</scope>
</reference>
<feature type="compositionally biased region" description="Low complexity" evidence="6">
    <location>
        <begin position="896"/>
        <end position="914"/>
    </location>
</feature>
<dbReference type="EMBL" id="JABXBU010000012">
    <property type="protein sequence ID" value="KAF8788925.1"/>
    <property type="molecule type" value="Genomic_DNA"/>
</dbReference>
<comment type="similarity">
    <text evidence="1">Belongs to the CCDC39 family.</text>
</comment>
<feature type="coiled-coil region" evidence="5">
    <location>
        <begin position="248"/>
        <end position="370"/>
    </location>
</feature>
<dbReference type="GO" id="GO:0005930">
    <property type="term" value="C:axoneme"/>
    <property type="evidence" value="ECO:0007669"/>
    <property type="project" value="InterPro"/>
</dbReference>
<comment type="function">
    <text evidence="4">Required for assembly of dynein regulatory complex (DRC) and inner dynein arm (IDA) complexes, which are responsible for ciliary beat regulation, thereby playing a central role in motility in cilia and flagella. Probably acts together with CCDC40 to form a molecular ruler that determines the 96 nanometer (nm) repeat length and arrangements of components in cilia and flagella. Not required for outer dynein arm complexes assembly.</text>
</comment>
<comment type="caution">
    <text evidence="7">The sequence shown here is derived from an EMBL/GenBank/DDBJ whole genome shotgun (WGS) entry which is preliminary data.</text>
</comment>
<dbReference type="InterPro" id="IPR033290">
    <property type="entry name" value="CCDC39"/>
</dbReference>
<dbReference type="AlphaFoldDB" id="A0A8T0FET5"/>
<feature type="coiled-coil region" evidence="5">
    <location>
        <begin position="754"/>
        <end position="781"/>
    </location>
</feature>
<dbReference type="GO" id="GO:0060287">
    <property type="term" value="P:epithelial cilium movement involved in determination of left/right asymmetry"/>
    <property type="evidence" value="ECO:0007669"/>
    <property type="project" value="TreeGrafter"/>
</dbReference>
<dbReference type="Proteomes" id="UP000807504">
    <property type="component" value="Unassembled WGS sequence"/>
</dbReference>
<evidence type="ECO:0000256" key="5">
    <source>
        <dbReference type="SAM" id="Coils"/>
    </source>
</evidence>
<accession>A0A8T0FET5</accession>
<organism evidence="7 8">
    <name type="scientific">Argiope bruennichi</name>
    <name type="common">Wasp spider</name>
    <name type="synonym">Aranea bruennichi</name>
    <dbReference type="NCBI Taxonomy" id="94029"/>
    <lineage>
        <taxon>Eukaryota</taxon>
        <taxon>Metazoa</taxon>
        <taxon>Ecdysozoa</taxon>
        <taxon>Arthropoda</taxon>
        <taxon>Chelicerata</taxon>
        <taxon>Arachnida</taxon>
        <taxon>Araneae</taxon>
        <taxon>Araneomorphae</taxon>
        <taxon>Entelegynae</taxon>
        <taxon>Araneoidea</taxon>
        <taxon>Araneidae</taxon>
        <taxon>Argiope</taxon>
    </lineage>
</organism>
<dbReference type="PANTHER" id="PTHR18962">
    <property type="entry name" value="COILED-COIL DOMAIN-CONTAINING PROTEIN 39"/>
    <property type="match status" value="1"/>
</dbReference>
<proteinExistence type="inferred from homology"/>
<evidence type="ECO:0000256" key="3">
    <source>
        <dbReference type="ARBA" id="ARBA00023054"/>
    </source>
</evidence>
<feature type="coiled-coil region" evidence="5">
    <location>
        <begin position="473"/>
        <end position="526"/>
    </location>
</feature>
<dbReference type="GO" id="GO:0005576">
    <property type="term" value="C:extracellular region"/>
    <property type="evidence" value="ECO:0007669"/>
    <property type="project" value="GOC"/>
</dbReference>
<feature type="region of interest" description="Disordered" evidence="6">
    <location>
        <begin position="896"/>
        <end position="921"/>
    </location>
</feature>
<evidence type="ECO:0000256" key="1">
    <source>
        <dbReference type="ARBA" id="ARBA00005805"/>
    </source>
</evidence>
<dbReference type="PANTHER" id="PTHR18962:SF0">
    <property type="entry name" value="COILED-COIL DOMAIN-CONTAINING PROTEIN 39"/>
    <property type="match status" value="1"/>
</dbReference>
<reference evidence="7" key="1">
    <citation type="journal article" date="2020" name="bioRxiv">
        <title>Chromosome-level reference genome of the European wasp spider Argiope bruennichi: a resource for studies on range expansion and evolutionary adaptation.</title>
        <authorList>
            <person name="Sheffer M.M."/>
            <person name="Hoppe A."/>
            <person name="Krehenwinkel H."/>
            <person name="Uhl G."/>
            <person name="Kuss A.W."/>
            <person name="Jensen L."/>
            <person name="Jensen C."/>
            <person name="Gillespie R.G."/>
            <person name="Hoff K.J."/>
            <person name="Prost S."/>
        </authorList>
    </citation>
    <scope>NUCLEOTIDE SEQUENCE</scope>
</reference>
<keyword evidence="8" id="KW-1185">Reference proteome</keyword>
<evidence type="ECO:0000256" key="4">
    <source>
        <dbReference type="ARBA" id="ARBA00045182"/>
    </source>
</evidence>
<gene>
    <name evidence="7" type="ORF">HNY73_006914</name>
</gene>
<feature type="coiled-coil region" evidence="5">
    <location>
        <begin position="674"/>
        <end position="705"/>
    </location>
</feature>
<evidence type="ECO:0000313" key="7">
    <source>
        <dbReference type="EMBL" id="KAF8788925.1"/>
    </source>
</evidence>
<sequence length="961" mass="112543">MLENTVDLAGYDLVWRNKPELPAANEENRKLEETLRQKKIEVERLKIVLENNINKGKYIKEHVNDLSQTLNYKQQLYKSREHELEMEIHTEKVLERECCRLEQELKVVNREINSLKTRQKQREIAIAEQNEKKEKLRAAMQWDLEALLQYLEKSSQAEKDNMALLKYTSEDDSKLNEIEIHIERLSKEAYERKSALEDANTEVLIVQTELDHIQEEFHNAYVERNILISNWEKVIHQIQHRNKEVNKLSEYIMELRKEEATLKQSLKEQNDLLSTEISHNNELERKIKEKDRLATELRNEIKVASEKETDLKAQLSTVRNVLNNVLYLKQVAINELKQLEKQLYQKNERLEGVRKSNQDLEEKIECLSKETFEADHYTKELEAILHNENDRNLKIQKEVDSISKDILTYDHEMNELKQKENIMETQNKFDSDVYSVYSRKCQAEIRNLNAKTIALDQLRAKQESDMYEIESGLEKLRRRVKKMAGITNEEEQRRIEKERSALVSVLEEKKSSLNMLTEELKLMKEKISMSKGQLEANKKLNSDLNEKLKFLSFYVANSEKSLNCCISRKQELLVQECLERFQMKKFQKLLNNKNKSVASLQKSKLEFEMMMKERTEELKHCNELLEAEMRTETDECGVVKKRLLESDDKVMKLQTKYKIVLDALGISEPGESIEAELLIKADNEKRDLEQERDKLMSVVLKNEEELSALRNTVWLINAANEQFRQVLHPPGINPEDGELLKNVENEGQAIAIQLRAQHKEVKTLEESVKNKTEKLEKEQNFIGELREALRDRQTESESLSRDLSDLHIKIQRAAGNNSRLSLDVRNKSAYPRIEEDIRIHLLREVRRIVSDIISDTVKSMPETSARIKELYQEAHLPLPARFRSSLSSQTSSLLSFGSRLSSGRTNSVSSGRSSRSLKKQTVSGTQRFKRLNAVDELEWQGSIMYGFKLFYIIFVQNISFK</sequence>
<dbReference type="GO" id="GO:0060285">
    <property type="term" value="P:cilium-dependent cell motility"/>
    <property type="evidence" value="ECO:0007669"/>
    <property type="project" value="TreeGrafter"/>
</dbReference>
<feature type="coiled-coil region" evidence="5">
    <location>
        <begin position="21"/>
        <end position="48"/>
    </location>
</feature>
<keyword evidence="3 5" id="KW-0175">Coiled coil</keyword>
<evidence type="ECO:0000256" key="2">
    <source>
        <dbReference type="ARBA" id="ARBA00016725"/>
    </source>
</evidence>
<evidence type="ECO:0000313" key="8">
    <source>
        <dbReference type="Proteomes" id="UP000807504"/>
    </source>
</evidence>
<name>A0A8T0FET5_ARGBR</name>
<protein>
    <recommendedName>
        <fullName evidence="2">Coiled-coil domain-containing protein 39</fullName>
    </recommendedName>
</protein>